<name>A0A1B2DQ98_9BACL</name>
<dbReference type="AlphaFoldDB" id="A0A1B2DQ98"/>
<accession>A0A1B2DQ98</accession>
<proteinExistence type="predicted"/>
<evidence type="ECO:0000259" key="2">
    <source>
        <dbReference type="PROSITE" id="PS51272"/>
    </source>
</evidence>
<keyword evidence="1" id="KW-0732">Signal</keyword>
<organism evidence="3">
    <name type="scientific">Paenibacillus sp. BIHB 4019</name>
    <dbReference type="NCBI Taxonomy" id="1870819"/>
    <lineage>
        <taxon>Bacteria</taxon>
        <taxon>Bacillati</taxon>
        <taxon>Bacillota</taxon>
        <taxon>Bacilli</taxon>
        <taxon>Bacillales</taxon>
        <taxon>Paenibacillaceae</taxon>
        <taxon>Paenibacillus</taxon>
    </lineage>
</organism>
<feature type="signal peptide" evidence="1">
    <location>
        <begin position="1"/>
        <end position="25"/>
    </location>
</feature>
<dbReference type="RefSeq" id="WP_099520850.1">
    <property type="nucleotide sequence ID" value="NZ_CP016808.1"/>
</dbReference>
<feature type="chain" id="PRO_5008535085" evidence="1">
    <location>
        <begin position="26"/>
        <end position="330"/>
    </location>
</feature>
<protein>
    <submittedName>
        <fullName evidence="3">S-layer protein</fullName>
    </submittedName>
</protein>
<feature type="domain" description="SLH" evidence="2">
    <location>
        <begin position="21"/>
        <end position="84"/>
    </location>
</feature>
<evidence type="ECO:0000313" key="3">
    <source>
        <dbReference type="EMBL" id="ANY69886.1"/>
    </source>
</evidence>
<dbReference type="Pfam" id="PF14343">
    <property type="entry name" value="PrcB_C"/>
    <property type="match status" value="1"/>
</dbReference>
<reference evidence="3" key="1">
    <citation type="submission" date="2016-08" db="EMBL/GenBank/DDBJ databases">
        <title>Complete Genome Seqeunce of Paenibacillus sp. BIHB 4019 from tea rhizoplane.</title>
        <authorList>
            <person name="Thakur R."/>
            <person name="Swarnkar M.K."/>
            <person name="Gulati A."/>
        </authorList>
    </citation>
    <scope>NUCLEOTIDE SEQUENCE [LARGE SCALE GENOMIC DNA]</scope>
    <source>
        <strain evidence="3">BIHB4019</strain>
    </source>
</reference>
<dbReference type="InterPro" id="IPR025748">
    <property type="entry name" value="PrcB_C_dom"/>
</dbReference>
<sequence length="330" mass="36285">MKKKPLLLTLILTMMMLTIGQSAWAFNDVKNDPNAKKIEALQQQGIISGDKAGNFRPQGKLTYAEGISMIVKGLELNFNHIRFIKQPLAADYYTNIKDDKWYSQAFIIAHFYDLGVAKDVKANDVMTREQFAQHLFKAIDNKVTYAMIEMYVMLNDEADVNPDFMGNIQKLLLSKIATLDAKQNFYPTASIKRSDAAAWLHDGIAFMKEMKENEAPATGTEPTDNPFTDARLIVTPVNAEVNKVTVTATVPHPGYGIQISGITFDGDQATIKLERTEPKPDQMYPQVITEVQVITYVDAKFKPVLPAAANAVSGSSAAAPAAGSNTSVAS</sequence>
<dbReference type="InterPro" id="IPR001119">
    <property type="entry name" value="SLH_dom"/>
</dbReference>
<evidence type="ECO:0000256" key="1">
    <source>
        <dbReference type="SAM" id="SignalP"/>
    </source>
</evidence>
<dbReference type="Pfam" id="PF00395">
    <property type="entry name" value="SLH"/>
    <property type="match status" value="1"/>
</dbReference>
<gene>
    <name evidence="3" type="ORF">BBD42_27835</name>
</gene>
<dbReference type="PROSITE" id="PS51272">
    <property type="entry name" value="SLH"/>
    <property type="match status" value="1"/>
</dbReference>
<dbReference type="EMBL" id="CP016808">
    <property type="protein sequence ID" value="ANY69886.1"/>
    <property type="molecule type" value="Genomic_DNA"/>
</dbReference>